<organism evidence="1 2">
    <name type="scientific">Pediococcus acidilactici DSM 20284</name>
    <dbReference type="NCBI Taxonomy" id="862514"/>
    <lineage>
        <taxon>Bacteria</taxon>
        <taxon>Bacillati</taxon>
        <taxon>Bacillota</taxon>
        <taxon>Bacilli</taxon>
        <taxon>Lactobacillales</taxon>
        <taxon>Lactobacillaceae</taxon>
        <taxon>Pediococcus</taxon>
        <taxon>Pediococcus acidilactici group</taxon>
    </lineage>
</organism>
<gene>
    <name evidence="1" type="ORF">HMPREF0623_1386</name>
</gene>
<evidence type="ECO:0000313" key="1">
    <source>
        <dbReference type="EMBL" id="EFL95209.1"/>
    </source>
</evidence>
<dbReference type="HOGENOM" id="CLU_780425_0_0_9"/>
<evidence type="ECO:0000313" key="2">
    <source>
        <dbReference type="Proteomes" id="UP000004470"/>
    </source>
</evidence>
<sequence>MEALPKRLRRKEVFQMQKKTMLTALIALGFITPIISNTGASAATLNQSNPNASALIQKKFQGQPDSPKLSEKQLKVQDSDIETWMPNPTVRESVLDFLITLNYLPKGSTVNDITKDLLGSIKSRDRVPIEVNTFAGGQITPNLSEGLQYINPQTRVTIEIMDADDSQLMNLDFAQLHQNVDHWLIYIVNPEKSANSKLMQKAIDTNLPNKENTQGDPGIYYVRGNLINNGSKLVAAPSKSIDISKTLFPDISLTDDDFWKEIDRSKFQIHTMISTLITKNNLRVLNHDKYYSFKEEPEGNYAGTLAQTTDSISAMHDVADNPENYYAWLANTFVYKDGQHQRMAVGSIIYADYHK</sequence>
<reference evidence="1" key="1">
    <citation type="submission" date="2010-07" db="EMBL/GenBank/DDBJ databases">
        <authorList>
            <person name="Muzny D."/>
            <person name="Qin X."/>
            <person name="Deng J."/>
            <person name="Jiang H."/>
            <person name="Liu Y."/>
            <person name="Qu J."/>
            <person name="Song X.-Z."/>
            <person name="Zhang L."/>
            <person name="Thornton R."/>
            <person name="Coyle M."/>
            <person name="Francisco L."/>
            <person name="Jackson L."/>
            <person name="Javaid M."/>
            <person name="Korchina V."/>
            <person name="Kovar C."/>
            <person name="Mata R."/>
            <person name="Mathew T."/>
            <person name="Ngo R."/>
            <person name="Nguyen L."/>
            <person name="Nguyen N."/>
            <person name="Okwuonu G."/>
            <person name="Ongeri F."/>
            <person name="Pham C."/>
            <person name="Simmons D."/>
            <person name="Wilczek-Boney K."/>
            <person name="Hale W."/>
            <person name="Jakkamsetti A."/>
            <person name="Pham P."/>
            <person name="Ruth R."/>
            <person name="San Lucas F."/>
            <person name="Warren J."/>
            <person name="Zhang J."/>
            <person name="Zhao Z."/>
            <person name="Zhou C."/>
            <person name="Zhu D."/>
            <person name="Lee S."/>
            <person name="Bess C."/>
            <person name="Blankenburg K."/>
            <person name="Forbes L."/>
            <person name="Fu Q."/>
            <person name="Gubbala S."/>
            <person name="Hirani K."/>
            <person name="Jayaseelan J.C."/>
            <person name="Lara F."/>
            <person name="Munidasa M."/>
            <person name="Palculict T."/>
            <person name="Patil S."/>
            <person name="Pu L.-L."/>
            <person name="Saada N."/>
            <person name="Tang L."/>
            <person name="Weissenberger G."/>
            <person name="Zhu Y."/>
            <person name="Hemphill L."/>
            <person name="Shang Y."/>
            <person name="Youmans B."/>
            <person name="Ayvaz T."/>
            <person name="Ross M."/>
            <person name="Santibanez J."/>
            <person name="Aqrawi P."/>
            <person name="Gross S."/>
            <person name="Joshi V."/>
            <person name="Fowler G."/>
            <person name="Nazareth L."/>
            <person name="Reid J."/>
            <person name="Worley K."/>
            <person name="Petrosino J."/>
            <person name="Highlander S."/>
            <person name="Gibbs R."/>
        </authorList>
    </citation>
    <scope>NUCLEOTIDE SEQUENCE [LARGE SCALE GENOMIC DNA]</scope>
    <source>
        <strain evidence="1">DSM 20284</strain>
    </source>
</reference>
<comment type="caution">
    <text evidence="1">The sequence shown here is derived from an EMBL/GenBank/DDBJ whole genome shotgun (WGS) entry which is preliminary data.</text>
</comment>
<protein>
    <submittedName>
        <fullName evidence="1">Uncharacterized protein</fullName>
    </submittedName>
</protein>
<accession>E0NH63</accession>
<keyword evidence="2" id="KW-1185">Reference proteome</keyword>
<dbReference type="AlphaFoldDB" id="E0NH63"/>
<proteinExistence type="predicted"/>
<dbReference type="EMBL" id="AEEG01000006">
    <property type="protein sequence ID" value="EFL95209.1"/>
    <property type="molecule type" value="Genomic_DNA"/>
</dbReference>
<dbReference type="Proteomes" id="UP000004470">
    <property type="component" value="Unassembled WGS sequence"/>
</dbReference>
<name>E0NH63_PEDAC</name>
<dbReference type="RefSeq" id="WP_004166457.1">
    <property type="nucleotide sequence ID" value="NZ_GL397067.1"/>
</dbReference>